<dbReference type="GO" id="GO:0005886">
    <property type="term" value="C:plasma membrane"/>
    <property type="evidence" value="ECO:0007669"/>
    <property type="project" value="UniProtKB-SubCell"/>
</dbReference>
<evidence type="ECO:0000256" key="12">
    <source>
        <dbReference type="ARBA" id="ARBA00037847"/>
    </source>
</evidence>
<dbReference type="Gene3D" id="6.10.250.1580">
    <property type="match status" value="1"/>
</dbReference>
<dbReference type="PANTHER" id="PTHR33445">
    <property type="entry name" value="ATP SYNTHASE SUBUNIT B', CHLOROPLASTIC"/>
    <property type="match status" value="1"/>
</dbReference>
<evidence type="ECO:0000256" key="13">
    <source>
        <dbReference type="HAMAP-Rule" id="MF_01398"/>
    </source>
</evidence>
<dbReference type="GO" id="GO:0046933">
    <property type="term" value="F:proton-transporting ATP synthase activity, rotational mechanism"/>
    <property type="evidence" value="ECO:0007669"/>
    <property type="project" value="UniProtKB-UniRule"/>
</dbReference>
<name>A0A926E787_9FIRM</name>
<protein>
    <recommendedName>
        <fullName evidence="13">ATP synthase subunit b</fullName>
    </recommendedName>
    <alternativeName>
        <fullName evidence="13">ATP synthase F(0) sector subunit b</fullName>
    </alternativeName>
    <alternativeName>
        <fullName evidence="13">ATPase subunit I</fullName>
    </alternativeName>
    <alternativeName>
        <fullName evidence="13">F-type ATPase subunit b</fullName>
        <shortName evidence="13">F-ATPase subunit b</shortName>
    </alternativeName>
</protein>
<evidence type="ECO:0000256" key="7">
    <source>
        <dbReference type="ARBA" id="ARBA00022989"/>
    </source>
</evidence>
<comment type="function">
    <text evidence="13">Component of the F(0) channel, it forms part of the peripheral stalk, linking F(1) to F(0).</text>
</comment>
<keyword evidence="5 13" id="KW-0812">Transmembrane</keyword>
<evidence type="ECO:0000256" key="4">
    <source>
        <dbReference type="ARBA" id="ARBA00022547"/>
    </source>
</evidence>
<dbReference type="InterPro" id="IPR028987">
    <property type="entry name" value="ATP_synth_B-like_membr_sf"/>
</dbReference>
<evidence type="ECO:0000256" key="9">
    <source>
        <dbReference type="ARBA" id="ARBA00023136"/>
    </source>
</evidence>
<comment type="caution">
    <text evidence="16">The sequence shown here is derived from an EMBL/GenBank/DDBJ whole genome shotgun (WGS) entry which is preliminary data.</text>
</comment>
<keyword evidence="2 13" id="KW-0813">Transport</keyword>
<evidence type="ECO:0000256" key="10">
    <source>
        <dbReference type="ARBA" id="ARBA00023310"/>
    </source>
</evidence>
<evidence type="ECO:0000256" key="11">
    <source>
        <dbReference type="ARBA" id="ARBA00025198"/>
    </source>
</evidence>
<dbReference type="SUPFAM" id="SSF81573">
    <property type="entry name" value="F1F0 ATP synthase subunit B, membrane domain"/>
    <property type="match status" value="1"/>
</dbReference>
<evidence type="ECO:0000313" key="17">
    <source>
        <dbReference type="Proteomes" id="UP000610760"/>
    </source>
</evidence>
<keyword evidence="10 13" id="KW-0066">ATP synthesis</keyword>
<reference evidence="16" key="1">
    <citation type="submission" date="2020-08" db="EMBL/GenBank/DDBJ databases">
        <title>Genome public.</title>
        <authorList>
            <person name="Liu C."/>
            <person name="Sun Q."/>
        </authorList>
    </citation>
    <scope>NUCLEOTIDE SEQUENCE</scope>
    <source>
        <strain evidence="16">NSJ-33</strain>
    </source>
</reference>
<keyword evidence="3 13" id="KW-1003">Cell membrane</keyword>
<evidence type="ECO:0000256" key="15">
    <source>
        <dbReference type="SAM" id="Coils"/>
    </source>
</evidence>
<comment type="subunit">
    <text evidence="13">F-type ATPases have 2 components, F(1) - the catalytic core - and F(0) - the membrane proton channel. F(1) has five subunits: alpha(3), beta(3), gamma(1), delta(1), epsilon(1). F(0) has three main subunits: a(1), b(2) and c(10-14). The alpha and beta chains form an alternating ring which encloses part of the gamma chain. F(1) is attached to F(0) by a central stalk formed by the gamma and epsilon chains, while a peripheral stalk is formed by the delta and b chains.</text>
</comment>
<comment type="subcellular location">
    <subcellularLocation>
        <location evidence="13">Cell membrane</location>
        <topology evidence="13">Single-pass membrane protein</topology>
    </subcellularLocation>
    <subcellularLocation>
        <location evidence="12">Endomembrane system</location>
        <topology evidence="12">Single-pass membrane protein</topology>
    </subcellularLocation>
</comment>
<keyword evidence="6 13" id="KW-0375">Hydrogen ion transport</keyword>
<dbReference type="InterPro" id="IPR050059">
    <property type="entry name" value="ATP_synthase_B_chain"/>
</dbReference>
<evidence type="ECO:0000256" key="3">
    <source>
        <dbReference type="ARBA" id="ARBA00022475"/>
    </source>
</evidence>
<keyword evidence="9 13" id="KW-0472">Membrane</keyword>
<keyword evidence="17" id="KW-1185">Reference proteome</keyword>
<dbReference type="PANTHER" id="PTHR33445:SF1">
    <property type="entry name" value="ATP SYNTHASE SUBUNIT B"/>
    <property type="match status" value="1"/>
</dbReference>
<dbReference type="RefSeq" id="WP_249296178.1">
    <property type="nucleotide sequence ID" value="NZ_JACRSV010000005.1"/>
</dbReference>
<sequence length="170" mass="19533">METGEVFAIDLWKILFMLINLFLIYLILKRFLYKPVKKMFEMREQEVAETYQKADAAEAEAHQLKDQYEKKLSGAKLEAEEIVRSATKRAQLRSESMIGDAKDTVSNMMVRAEEQIESEKKKAVNEIKDEIADIALMAASNVLEKEMDAGDHKKLIDEFIDKVGDGPWQN</sequence>
<keyword evidence="7 13" id="KW-1133">Transmembrane helix</keyword>
<feature type="coiled-coil region" evidence="15">
    <location>
        <begin position="47"/>
        <end position="133"/>
    </location>
</feature>
<dbReference type="Proteomes" id="UP000610760">
    <property type="component" value="Unassembled WGS sequence"/>
</dbReference>
<dbReference type="NCBIfam" id="TIGR01144">
    <property type="entry name" value="ATP_synt_b"/>
    <property type="match status" value="1"/>
</dbReference>
<dbReference type="AlphaFoldDB" id="A0A926E787"/>
<feature type="transmembrane region" description="Helical" evidence="13">
    <location>
        <begin position="6"/>
        <end position="28"/>
    </location>
</feature>
<dbReference type="EMBL" id="JACRSV010000005">
    <property type="protein sequence ID" value="MBC8560883.1"/>
    <property type="molecule type" value="Genomic_DNA"/>
</dbReference>
<comment type="similarity">
    <text evidence="1 13 14">Belongs to the ATPase B chain family.</text>
</comment>
<proteinExistence type="inferred from homology"/>
<dbReference type="GO" id="GO:0045259">
    <property type="term" value="C:proton-transporting ATP synthase complex"/>
    <property type="evidence" value="ECO:0007669"/>
    <property type="project" value="UniProtKB-KW"/>
</dbReference>
<keyword evidence="8 13" id="KW-0406">Ion transport</keyword>
<comment type="function">
    <text evidence="11 13">F(1)F(0) ATP synthase produces ATP from ADP in the presence of a proton or sodium gradient. F-type ATPases consist of two structural domains, F(1) containing the extramembraneous catalytic core and F(0) containing the membrane proton channel, linked together by a central stalk and a peripheral stalk. During catalysis, ATP synthesis in the catalytic domain of F(1) is coupled via a rotary mechanism of the central stalk subunits to proton translocation.</text>
</comment>
<evidence type="ECO:0000256" key="1">
    <source>
        <dbReference type="ARBA" id="ARBA00005513"/>
    </source>
</evidence>
<organism evidence="16 17">
    <name type="scientific">Fumia xinanensis</name>
    <dbReference type="NCBI Taxonomy" id="2763659"/>
    <lineage>
        <taxon>Bacteria</taxon>
        <taxon>Bacillati</taxon>
        <taxon>Bacillota</taxon>
        <taxon>Clostridia</taxon>
        <taxon>Eubacteriales</taxon>
        <taxon>Oscillospiraceae</taxon>
        <taxon>Fumia</taxon>
    </lineage>
</organism>
<evidence type="ECO:0000256" key="5">
    <source>
        <dbReference type="ARBA" id="ARBA00022692"/>
    </source>
</evidence>
<keyword evidence="15" id="KW-0175">Coiled coil</keyword>
<dbReference type="InterPro" id="IPR002146">
    <property type="entry name" value="ATP_synth_b/b'su_bac/chlpt"/>
</dbReference>
<dbReference type="GO" id="GO:0046961">
    <property type="term" value="F:proton-transporting ATPase activity, rotational mechanism"/>
    <property type="evidence" value="ECO:0007669"/>
    <property type="project" value="TreeGrafter"/>
</dbReference>
<evidence type="ECO:0000256" key="6">
    <source>
        <dbReference type="ARBA" id="ARBA00022781"/>
    </source>
</evidence>
<evidence type="ECO:0000256" key="8">
    <source>
        <dbReference type="ARBA" id="ARBA00023065"/>
    </source>
</evidence>
<dbReference type="CDD" id="cd06503">
    <property type="entry name" value="ATP-synt_Fo_b"/>
    <property type="match status" value="1"/>
</dbReference>
<accession>A0A926E787</accession>
<evidence type="ECO:0000256" key="2">
    <source>
        <dbReference type="ARBA" id="ARBA00022448"/>
    </source>
</evidence>
<dbReference type="GO" id="GO:0012505">
    <property type="term" value="C:endomembrane system"/>
    <property type="evidence" value="ECO:0007669"/>
    <property type="project" value="UniProtKB-SubCell"/>
</dbReference>
<dbReference type="HAMAP" id="MF_01398">
    <property type="entry name" value="ATP_synth_b_bprime"/>
    <property type="match status" value="1"/>
</dbReference>
<evidence type="ECO:0000313" key="16">
    <source>
        <dbReference type="EMBL" id="MBC8560883.1"/>
    </source>
</evidence>
<dbReference type="InterPro" id="IPR005864">
    <property type="entry name" value="ATP_synth_F0_bsu_bac"/>
</dbReference>
<keyword evidence="4 13" id="KW-0138">CF(0)</keyword>
<evidence type="ECO:0000256" key="14">
    <source>
        <dbReference type="RuleBase" id="RU003848"/>
    </source>
</evidence>
<gene>
    <name evidence="13 16" type="primary">atpF</name>
    <name evidence="16" type="ORF">H8710_12485</name>
</gene>
<dbReference type="Pfam" id="PF00430">
    <property type="entry name" value="ATP-synt_B"/>
    <property type="match status" value="1"/>
</dbReference>